<reference evidence="2" key="1">
    <citation type="submission" date="2021-02" db="EMBL/GenBank/DDBJ databases">
        <title>Activity-based single-cell genomes from oceanic crustal fluid captures similar information to metagenomic and metatranscriptomic surveys with orders of magnitude less sampling.</title>
        <authorList>
            <person name="D'Angelo T.S."/>
            <person name="Orcutt B.N."/>
        </authorList>
    </citation>
    <scope>NUCLEOTIDE SEQUENCE [LARGE SCALE GENOMIC DNA]</scope>
    <source>
        <strain evidence="2">AH-315-J10</strain>
    </source>
</reference>
<name>A0ABS3ANT5_9ACTN</name>
<keyword evidence="3" id="KW-1185">Reference proteome</keyword>
<evidence type="ECO:0000256" key="1">
    <source>
        <dbReference type="ARBA" id="ARBA00009981"/>
    </source>
</evidence>
<comment type="similarity">
    <text evidence="1">Belongs to the phD/YefM antitoxin family.</text>
</comment>
<dbReference type="Gene3D" id="3.40.1620.10">
    <property type="entry name" value="YefM-like domain"/>
    <property type="match status" value="1"/>
</dbReference>
<evidence type="ECO:0000313" key="2">
    <source>
        <dbReference type="EMBL" id="MBN4059489.1"/>
    </source>
</evidence>
<dbReference type="EMBL" id="JAFIUH010000001">
    <property type="protein sequence ID" value="MBN4059489.1"/>
    <property type="molecule type" value="Genomic_DNA"/>
</dbReference>
<dbReference type="Proteomes" id="UP000724964">
    <property type="component" value="Unassembled WGS sequence"/>
</dbReference>
<dbReference type="InterPro" id="IPR036165">
    <property type="entry name" value="YefM-like_sf"/>
</dbReference>
<accession>A0ABS3ANT5</accession>
<gene>
    <name evidence="2" type="ORF">JYT35_00045</name>
</gene>
<comment type="caution">
    <text evidence="2">The sequence shown here is derived from an EMBL/GenBank/DDBJ whole genome shotgun (WGS) entry which is preliminary data.</text>
</comment>
<evidence type="ECO:0000313" key="3">
    <source>
        <dbReference type="Proteomes" id="UP000724964"/>
    </source>
</evidence>
<dbReference type="SUPFAM" id="SSF143120">
    <property type="entry name" value="YefM-like"/>
    <property type="match status" value="1"/>
</dbReference>
<protein>
    <submittedName>
        <fullName evidence="2">Type II toxin-antitoxin system prevent-host-death family antitoxin</fullName>
    </submittedName>
</protein>
<organism evidence="2 3">
    <name type="scientific">Acidimicrobium ferrooxidans</name>
    <dbReference type="NCBI Taxonomy" id="53635"/>
    <lineage>
        <taxon>Bacteria</taxon>
        <taxon>Bacillati</taxon>
        <taxon>Actinomycetota</taxon>
        <taxon>Acidimicrobiia</taxon>
        <taxon>Acidimicrobiales</taxon>
        <taxon>Acidimicrobiaceae</taxon>
        <taxon>Acidimicrobium</taxon>
    </lineage>
</organism>
<proteinExistence type="inferred from homology"/>
<sequence>MTDVASRELRNNTRSLLDRVSAGEHITITVDGRAVAELKPPADRPVWMASSRFSQFVLRHQADSALTADLASLSNETTDDLPL</sequence>
<dbReference type="NCBIfam" id="TIGR01552">
    <property type="entry name" value="phd_fam"/>
    <property type="match status" value="1"/>
</dbReference>